<dbReference type="GO" id="GO:0051156">
    <property type="term" value="P:glucose 6-phosphate metabolic process"/>
    <property type="evidence" value="ECO:0007669"/>
    <property type="project" value="TreeGrafter"/>
</dbReference>
<organism evidence="20 21">
    <name type="scientific">Alosa alosa</name>
    <name type="common">allis shad</name>
    <dbReference type="NCBI Taxonomy" id="278164"/>
    <lineage>
        <taxon>Eukaryota</taxon>
        <taxon>Metazoa</taxon>
        <taxon>Chordata</taxon>
        <taxon>Craniata</taxon>
        <taxon>Vertebrata</taxon>
        <taxon>Euteleostomi</taxon>
        <taxon>Actinopterygii</taxon>
        <taxon>Neopterygii</taxon>
        <taxon>Teleostei</taxon>
        <taxon>Clupei</taxon>
        <taxon>Clupeiformes</taxon>
        <taxon>Clupeoidei</taxon>
        <taxon>Clupeidae</taxon>
        <taxon>Alosa</taxon>
    </lineage>
</organism>
<feature type="transmembrane region" description="Helical" evidence="18">
    <location>
        <begin position="124"/>
        <end position="145"/>
    </location>
</feature>
<evidence type="ECO:0000313" key="21">
    <source>
        <dbReference type="Proteomes" id="UP000823561"/>
    </source>
</evidence>
<dbReference type="InterPro" id="IPR036938">
    <property type="entry name" value="PAP2/HPO_sf"/>
</dbReference>
<feature type="transmembrane region" description="Helical" evidence="18">
    <location>
        <begin position="218"/>
        <end position="242"/>
    </location>
</feature>
<evidence type="ECO:0000256" key="18">
    <source>
        <dbReference type="SAM" id="Phobius"/>
    </source>
</evidence>
<evidence type="ECO:0000256" key="11">
    <source>
        <dbReference type="ARBA" id="ARBA00023136"/>
    </source>
</evidence>
<dbReference type="Proteomes" id="UP000823561">
    <property type="component" value="Chromosome 6"/>
</dbReference>
<keyword evidence="21" id="KW-1185">Reference proteome</keyword>
<dbReference type="SMART" id="SM00014">
    <property type="entry name" value="acidPPc"/>
    <property type="match status" value="1"/>
</dbReference>
<keyword evidence="6" id="KW-0312">Gluconeogenesis</keyword>
<name>A0AAV6H2N2_9TELE</name>
<evidence type="ECO:0000256" key="14">
    <source>
        <dbReference type="ARBA" id="ARBA00040687"/>
    </source>
</evidence>
<feature type="domain" description="Phosphatidic acid phosphatase type 2/haloperoxidase" evidence="19">
    <location>
        <begin position="61"/>
        <end position="200"/>
    </location>
</feature>
<evidence type="ECO:0000256" key="12">
    <source>
        <dbReference type="ARBA" id="ARBA00023180"/>
    </source>
</evidence>
<dbReference type="AlphaFoldDB" id="A0AAV6H2N2"/>
<feature type="active site" description="Nucleophile" evidence="16">
    <location>
        <position position="180"/>
    </location>
</feature>
<dbReference type="GO" id="GO:0005789">
    <property type="term" value="C:endoplasmic reticulum membrane"/>
    <property type="evidence" value="ECO:0007669"/>
    <property type="project" value="UniProtKB-SubCell"/>
</dbReference>
<dbReference type="Pfam" id="PF01569">
    <property type="entry name" value="PAP2"/>
    <property type="match status" value="1"/>
</dbReference>
<evidence type="ECO:0000313" key="20">
    <source>
        <dbReference type="EMBL" id="KAG5279611.1"/>
    </source>
</evidence>
<keyword evidence="8" id="KW-0378">Hydrolase</keyword>
<gene>
    <name evidence="20" type="ORF">AALO_G00079660</name>
</gene>
<comment type="caution">
    <text evidence="20">The sequence shown here is derived from an EMBL/GenBank/DDBJ whole genome shotgun (WGS) entry which is preliminary data.</text>
</comment>
<evidence type="ECO:0000256" key="2">
    <source>
        <dbReference type="ARBA" id="ARBA00004477"/>
    </source>
</evidence>
<proteinExistence type="inferred from homology"/>
<evidence type="ECO:0000256" key="3">
    <source>
        <dbReference type="ARBA" id="ARBA00004742"/>
    </source>
</evidence>
<feature type="binding site" evidence="17">
    <location>
        <position position="174"/>
    </location>
    <ligand>
        <name>substrate</name>
    </ligand>
</feature>
<dbReference type="PANTHER" id="PTHR12591">
    <property type="entry name" value="GLUCOSE-6-PHOSPHATASE"/>
    <property type="match status" value="1"/>
</dbReference>
<feature type="active site" description="Proton donor" evidence="16">
    <location>
        <position position="123"/>
    </location>
</feature>
<protein>
    <recommendedName>
        <fullName evidence="14">Glucose-6-phosphatase catalytic subunit 1</fullName>
        <ecNumber evidence="5">3.1.3.9</ecNumber>
    </recommendedName>
    <alternativeName>
        <fullName evidence="15">Glucose-6-phosphatase</fullName>
    </alternativeName>
</protein>
<dbReference type="GO" id="GO:0004346">
    <property type="term" value="F:glucose-6-phosphatase activity"/>
    <property type="evidence" value="ECO:0007669"/>
    <property type="project" value="UniProtKB-EC"/>
</dbReference>
<keyword evidence="9" id="KW-0256">Endoplasmic reticulum</keyword>
<evidence type="ECO:0000256" key="13">
    <source>
        <dbReference type="ARBA" id="ARBA00037155"/>
    </source>
</evidence>
<comment type="catalytic activity">
    <reaction evidence="1">
        <text>D-glucose 6-phosphate + H2O = D-glucose + phosphate</text>
        <dbReference type="Rhea" id="RHEA:16689"/>
        <dbReference type="ChEBI" id="CHEBI:4167"/>
        <dbReference type="ChEBI" id="CHEBI:15377"/>
        <dbReference type="ChEBI" id="CHEBI:43474"/>
        <dbReference type="ChEBI" id="CHEBI:61548"/>
        <dbReference type="EC" id="3.1.3.9"/>
    </reaction>
</comment>
<evidence type="ECO:0000256" key="7">
    <source>
        <dbReference type="ARBA" id="ARBA00022692"/>
    </source>
</evidence>
<dbReference type="EC" id="3.1.3.9" evidence="5"/>
<evidence type="ECO:0000256" key="1">
    <source>
        <dbReference type="ARBA" id="ARBA00000651"/>
    </source>
</evidence>
<evidence type="ECO:0000256" key="16">
    <source>
        <dbReference type="PIRSR" id="PIRSR000905-1"/>
    </source>
</evidence>
<dbReference type="EMBL" id="JADWDJ010000006">
    <property type="protein sequence ID" value="KAG5279611.1"/>
    <property type="molecule type" value="Genomic_DNA"/>
</dbReference>
<dbReference type="PANTHER" id="PTHR12591:SF3">
    <property type="entry name" value="GLUCOSE-6-PHOSPHATASE CATALYTIC SUBUNIT 1"/>
    <property type="match status" value="1"/>
</dbReference>
<comment type="similarity">
    <text evidence="4">Belongs to the glucose-6-phosphatase family.</text>
</comment>
<dbReference type="SUPFAM" id="SSF48317">
    <property type="entry name" value="Acid phosphatase/Vanadium-dependent haloperoxidase"/>
    <property type="match status" value="1"/>
</dbReference>
<keyword evidence="12" id="KW-0325">Glycoprotein</keyword>
<dbReference type="Gene3D" id="1.20.144.10">
    <property type="entry name" value="Phosphatidic acid phosphatase type 2/haloperoxidase"/>
    <property type="match status" value="1"/>
</dbReference>
<dbReference type="PIRSF" id="PIRSF000905">
    <property type="entry name" value="Glucose-6-phosphatase"/>
    <property type="match status" value="1"/>
</dbReference>
<sequence>MHTLKEADMDTIHSFGVRSTQYLQENYADAQGWFLFVSSVADLRTAFLILFPLLFHLHPATGVKLVWVAVLGDWLNLVCKWLLFGERPYWWVQETSFYGNSTIPQIKQFPMTCETGPGSPSGHAMGAAGVYYALITSILNTFLQHCGSPAQSWCTKILVWTVFWVMQICVCLSRVFIGAHFPHQVAIGVVVGIAVAEGLNRAHWILCVSFRGYARLTLFLVAFALGLYVLLNAVAVDLLWSLAKAQRWCAKAAWVRLETTPFASLLRNTGVLFGLGTALHLPVWDKAVGWKSVKCGPTSGVPFRLTCASAAILLLNVLDAIGPPVHSYPLFYLLSFCKSATVPLTTVSIVPYCVARAMKAVAWKGHDSASMKWHCT</sequence>
<feature type="transmembrane region" description="Helical" evidence="18">
    <location>
        <begin position="157"/>
        <end position="179"/>
    </location>
</feature>
<evidence type="ECO:0000256" key="10">
    <source>
        <dbReference type="ARBA" id="ARBA00022989"/>
    </source>
</evidence>
<feature type="binding site" evidence="17">
    <location>
        <position position="87"/>
    </location>
    <ligand>
        <name>substrate</name>
    </ligand>
</feature>
<feature type="transmembrane region" description="Helical" evidence="18">
    <location>
        <begin position="185"/>
        <end position="206"/>
    </location>
</feature>
<keyword evidence="7 18" id="KW-0812">Transmembrane</keyword>
<comment type="function">
    <text evidence="13">Hydrolyzes glucose-6-phosphate to glucose in the endoplasmic reticulum. Forms with the glucose-6-phosphate transporter (SLC37A4/G6PT) the complex responsible for glucose production in the terminal step of glycogenolysis and gluconeogenesis. Hence, it is the key enzyme in homeostatic regulation of blood glucose levels.</text>
</comment>
<reference evidence="20" key="1">
    <citation type="submission" date="2020-10" db="EMBL/GenBank/DDBJ databases">
        <title>Chromosome-scale genome assembly of the Allis shad, Alosa alosa.</title>
        <authorList>
            <person name="Margot Z."/>
            <person name="Christophe K."/>
            <person name="Cabau C."/>
            <person name="Louis A."/>
            <person name="Berthelot C."/>
            <person name="Parey E."/>
            <person name="Roest Crollius H."/>
            <person name="Montfort J."/>
            <person name="Robinson-Rechavi M."/>
            <person name="Bucao C."/>
            <person name="Bouchez O."/>
            <person name="Gislard M."/>
            <person name="Lluch J."/>
            <person name="Milhes M."/>
            <person name="Lampietro C."/>
            <person name="Lopez Roques C."/>
            <person name="Donnadieu C."/>
            <person name="Braasch I."/>
            <person name="Desvignes T."/>
            <person name="Postlethwait J."/>
            <person name="Bobe J."/>
            <person name="Guiguen Y."/>
        </authorList>
    </citation>
    <scope>NUCLEOTIDE SEQUENCE</scope>
    <source>
        <strain evidence="20">M-15738</strain>
        <tissue evidence="20">Blood</tissue>
    </source>
</reference>
<evidence type="ECO:0000256" key="17">
    <source>
        <dbReference type="PIRSR" id="PIRSR000905-2"/>
    </source>
</evidence>
<evidence type="ECO:0000259" key="19">
    <source>
        <dbReference type="SMART" id="SM00014"/>
    </source>
</evidence>
<evidence type="ECO:0000256" key="9">
    <source>
        <dbReference type="ARBA" id="ARBA00022824"/>
    </source>
</evidence>
<keyword evidence="11 18" id="KW-0472">Membrane</keyword>
<dbReference type="CDD" id="cd03381">
    <property type="entry name" value="PAP2_glucose_6_phosphatase"/>
    <property type="match status" value="1"/>
</dbReference>
<dbReference type="GO" id="GO:0006094">
    <property type="term" value="P:gluconeogenesis"/>
    <property type="evidence" value="ECO:0007669"/>
    <property type="project" value="UniProtKB-KW"/>
</dbReference>
<evidence type="ECO:0000256" key="5">
    <source>
        <dbReference type="ARBA" id="ARBA00012634"/>
    </source>
</evidence>
<dbReference type="InterPro" id="IPR016275">
    <property type="entry name" value="Glucose-6-phosphatase"/>
</dbReference>
<evidence type="ECO:0000256" key="4">
    <source>
        <dbReference type="ARBA" id="ARBA00009266"/>
    </source>
</evidence>
<feature type="transmembrane region" description="Helical" evidence="18">
    <location>
        <begin position="33"/>
        <end position="53"/>
    </location>
</feature>
<dbReference type="InterPro" id="IPR000326">
    <property type="entry name" value="PAP2/HPO"/>
</dbReference>
<evidence type="ECO:0000256" key="15">
    <source>
        <dbReference type="ARBA" id="ARBA00041981"/>
    </source>
</evidence>
<comment type="pathway">
    <text evidence="3">Carbohydrate biosynthesis; gluconeogenesis.</text>
</comment>
<accession>A0AAV6H2N2</accession>
<evidence type="ECO:0000256" key="6">
    <source>
        <dbReference type="ARBA" id="ARBA00022432"/>
    </source>
</evidence>
<keyword evidence="10 18" id="KW-1133">Transmembrane helix</keyword>
<evidence type="ECO:0000256" key="8">
    <source>
        <dbReference type="ARBA" id="ARBA00022801"/>
    </source>
</evidence>
<comment type="subcellular location">
    <subcellularLocation>
        <location evidence="2">Endoplasmic reticulum membrane</location>
        <topology evidence="2">Multi-pass membrane protein</topology>
    </subcellularLocation>
</comment>